<keyword evidence="1" id="KW-1133">Transmembrane helix</keyword>
<keyword evidence="4" id="KW-1185">Reference proteome</keyword>
<dbReference type="Proteomes" id="UP000033618">
    <property type="component" value="Unassembled WGS sequence"/>
</dbReference>
<dbReference type="EMBL" id="LAQU01000137">
    <property type="protein sequence ID" value="KKB60892.1"/>
    <property type="molecule type" value="Genomic_DNA"/>
</dbReference>
<dbReference type="AlphaFoldDB" id="A0A0F5JU68"/>
<evidence type="ECO:0000313" key="3">
    <source>
        <dbReference type="EMBL" id="KKB60892.1"/>
    </source>
</evidence>
<comment type="caution">
    <text evidence="3">The sequence shown here is derived from an EMBL/GenBank/DDBJ whole genome shotgun (WGS) entry which is preliminary data.</text>
</comment>
<evidence type="ECO:0000256" key="1">
    <source>
        <dbReference type="SAM" id="Phobius"/>
    </source>
</evidence>
<feature type="signal peptide" evidence="2">
    <location>
        <begin position="1"/>
        <end position="19"/>
    </location>
</feature>
<evidence type="ECO:0000313" key="4">
    <source>
        <dbReference type="Proteomes" id="UP000033618"/>
    </source>
</evidence>
<proteinExistence type="predicted"/>
<organism evidence="3 4">
    <name type="scientific">Robbsia andropogonis</name>
    <dbReference type="NCBI Taxonomy" id="28092"/>
    <lineage>
        <taxon>Bacteria</taxon>
        <taxon>Pseudomonadati</taxon>
        <taxon>Pseudomonadota</taxon>
        <taxon>Betaproteobacteria</taxon>
        <taxon>Burkholderiales</taxon>
        <taxon>Burkholderiaceae</taxon>
        <taxon>Robbsia</taxon>
    </lineage>
</organism>
<reference evidence="3 4" key="1">
    <citation type="submission" date="2015-03" db="EMBL/GenBank/DDBJ databases">
        <title>Draft Genome Sequence of Burkholderia andropogonis type strain ICMP2807, isolated from Sorghum bicolor.</title>
        <authorList>
            <person name="Lopes-Santos L."/>
            <person name="Castro D.B."/>
            <person name="Ottoboni L.M."/>
            <person name="Park D."/>
            <person name="Weirc B.S."/>
            <person name="Destefano S.A."/>
        </authorList>
    </citation>
    <scope>NUCLEOTIDE SEQUENCE [LARGE SCALE GENOMIC DNA]</scope>
    <source>
        <strain evidence="3 4">ICMP2807</strain>
    </source>
</reference>
<dbReference type="PATRIC" id="fig|28092.6.peg.6265"/>
<feature type="chain" id="PRO_5002490589" evidence="2">
    <location>
        <begin position="20"/>
        <end position="139"/>
    </location>
</feature>
<protein>
    <submittedName>
        <fullName evidence="3">Uncharacterized protein</fullName>
    </submittedName>
</protein>
<keyword evidence="1" id="KW-0472">Membrane</keyword>
<keyword evidence="1" id="KW-0812">Transmembrane</keyword>
<keyword evidence="2" id="KW-0732">Signal</keyword>
<evidence type="ECO:0000256" key="2">
    <source>
        <dbReference type="SAM" id="SignalP"/>
    </source>
</evidence>
<feature type="transmembrane region" description="Helical" evidence="1">
    <location>
        <begin position="98"/>
        <end position="120"/>
    </location>
</feature>
<gene>
    <name evidence="3" type="ORF">WM40_26515</name>
</gene>
<accession>A0A0F5JU68</accession>
<name>A0A0F5JU68_9BURK</name>
<sequence length="139" mass="14494">MALLVVLLVNLFVSNRAHQHEMTAHVTAIHAMADASLYAGHAVLGTSLAADPQNAESIAKAAGAWLPSGQDLQALVGVEKANMITNLRFSAAAGKLSIAYAIASTVLELFAVALCAYLALRVLLPQKRNAITDGGHGHE</sequence>